<dbReference type="Proteomes" id="UP000298030">
    <property type="component" value="Unassembled WGS sequence"/>
</dbReference>
<gene>
    <name evidence="1" type="ORF">FA13DRAFT_1742424</name>
</gene>
<protein>
    <submittedName>
        <fullName evidence="1">Uncharacterized protein</fullName>
    </submittedName>
</protein>
<dbReference type="EMBL" id="QPFP01000123">
    <property type="protein sequence ID" value="TEB21070.1"/>
    <property type="molecule type" value="Genomic_DNA"/>
</dbReference>
<proteinExistence type="predicted"/>
<evidence type="ECO:0000313" key="1">
    <source>
        <dbReference type="EMBL" id="TEB21070.1"/>
    </source>
</evidence>
<keyword evidence="2" id="KW-1185">Reference proteome</keyword>
<name>A0A4Y7SGP8_COPMI</name>
<accession>A0A4Y7SGP8</accession>
<comment type="caution">
    <text evidence="1">The sequence shown here is derived from an EMBL/GenBank/DDBJ whole genome shotgun (WGS) entry which is preliminary data.</text>
</comment>
<organism evidence="1 2">
    <name type="scientific">Coprinellus micaceus</name>
    <name type="common">Glistening ink-cap mushroom</name>
    <name type="synonym">Coprinus micaceus</name>
    <dbReference type="NCBI Taxonomy" id="71717"/>
    <lineage>
        <taxon>Eukaryota</taxon>
        <taxon>Fungi</taxon>
        <taxon>Dikarya</taxon>
        <taxon>Basidiomycota</taxon>
        <taxon>Agaricomycotina</taxon>
        <taxon>Agaricomycetes</taxon>
        <taxon>Agaricomycetidae</taxon>
        <taxon>Agaricales</taxon>
        <taxon>Agaricineae</taxon>
        <taxon>Psathyrellaceae</taxon>
        <taxon>Coprinellus</taxon>
    </lineage>
</organism>
<reference evidence="1 2" key="1">
    <citation type="journal article" date="2019" name="Nat. Ecol. Evol.">
        <title>Megaphylogeny resolves global patterns of mushroom evolution.</title>
        <authorList>
            <person name="Varga T."/>
            <person name="Krizsan K."/>
            <person name="Foldi C."/>
            <person name="Dima B."/>
            <person name="Sanchez-Garcia M."/>
            <person name="Sanchez-Ramirez S."/>
            <person name="Szollosi G.J."/>
            <person name="Szarkandi J.G."/>
            <person name="Papp V."/>
            <person name="Albert L."/>
            <person name="Andreopoulos W."/>
            <person name="Angelini C."/>
            <person name="Antonin V."/>
            <person name="Barry K.W."/>
            <person name="Bougher N.L."/>
            <person name="Buchanan P."/>
            <person name="Buyck B."/>
            <person name="Bense V."/>
            <person name="Catcheside P."/>
            <person name="Chovatia M."/>
            <person name="Cooper J."/>
            <person name="Damon W."/>
            <person name="Desjardin D."/>
            <person name="Finy P."/>
            <person name="Geml J."/>
            <person name="Haridas S."/>
            <person name="Hughes K."/>
            <person name="Justo A."/>
            <person name="Karasinski D."/>
            <person name="Kautmanova I."/>
            <person name="Kiss B."/>
            <person name="Kocsube S."/>
            <person name="Kotiranta H."/>
            <person name="LaButti K.M."/>
            <person name="Lechner B.E."/>
            <person name="Liimatainen K."/>
            <person name="Lipzen A."/>
            <person name="Lukacs Z."/>
            <person name="Mihaltcheva S."/>
            <person name="Morgado L.N."/>
            <person name="Niskanen T."/>
            <person name="Noordeloos M.E."/>
            <person name="Ohm R.A."/>
            <person name="Ortiz-Santana B."/>
            <person name="Ovrebo C."/>
            <person name="Racz N."/>
            <person name="Riley R."/>
            <person name="Savchenko A."/>
            <person name="Shiryaev A."/>
            <person name="Soop K."/>
            <person name="Spirin V."/>
            <person name="Szebenyi C."/>
            <person name="Tomsovsky M."/>
            <person name="Tulloss R.E."/>
            <person name="Uehling J."/>
            <person name="Grigoriev I.V."/>
            <person name="Vagvolgyi C."/>
            <person name="Papp T."/>
            <person name="Martin F.M."/>
            <person name="Miettinen O."/>
            <person name="Hibbett D.S."/>
            <person name="Nagy L.G."/>
        </authorList>
    </citation>
    <scope>NUCLEOTIDE SEQUENCE [LARGE SCALE GENOMIC DNA]</scope>
    <source>
        <strain evidence="1 2">FP101781</strain>
    </source>
</reference>
<sequence length="158" mass="17495">MPSLYLLAQAFRTSRWPPHALGRRISASATLLLRPKQRDQRGLRNRTLLIDESGTLSTKHQIDVKCGSPYEDNCSLSEEDAALVTTFDLPSTTSSQTPSPSALSDLQGLFAELVKNQEANLATQRKILELCACELRMKQEEGLLSDEGAEDELEYVDA</sequence>
<evidence type="ECO:0000313" key="2">
    <source>
        <dbReference type="Proteomes" id="UP000298030"/>
    </source>
</evidence>
<dbReference type="AlphaFoldDB" id="A0A4Y7SGP8"/>